<dbReference type="Gene3D" id="3.90.1300.10">
    <property type="entry name" value="Amidase signature (AS) domain"/>
    <property type="match status" value="1"/>
</dbReference>
<dbReference type="AlphaFoldDB" id="A0A921ME83"/>
<dbReference type="Pfam" id="PF01425">
    <property type="entry name" value="Amidase"/>
    <property type="match status" value="1"/>
</dbReference>
<evidence type="ECO:0000313" key="2">
    <source>
        <dbReference type="EMBL" id="HJG80478.1"/>
    </source>
</evidence>
<dbReference type="Proteomes" id="UP000784435">
    <property type="component" value="Unassembled WGS sequence"/>
</dbReference>
<dbReference type="GO" id="GO:0004040">
    <property type="term" value="F:amidase activity"/>
    <property type="evidence" value="ECO:0007669"/>
    <property type="project" value="UniProtKB-EC"/>
</dbReference>
<name>A0A921ME83_9MICO</name>
<keyword evidence="2" id="KW-0378">Hydrolase</keyword>
<reference evidence="2" key="1">
    <citation type="journal article" date="2021" name="PeerJ">
        <title>Extensive microbial diversity within the chicken gut microbiome revealed by metagenomics and culture.</title>
        <authorList>
            <person name="Gilroy R."/>
            <person name="Ravi A."/>
            <person name="Getino M."/>
            <person name="Pursley I."/>
            <person name="Horton D.L."/>
            <person name="Alikhan N.F."/>
            <person name="Baker D."/>
            <person name="Gharbi K."/>
            <person name="Hall N."/>
            <person name="Watson M."/>
            <person name="Adriaenssens E.M."/>
            <person name="Foster-Nyarko E."/>
            <person name="Jarju S."/>
            <person name="Secka A."/>
            <person name="Antonio M."/>
            <person name="Oren A."/>
            <person name="Chaudhuri R.R."/>
            <person name="La Ragione R."/>
            <person name="Hildebrand F."/>
            <person name="Pallen M.J."/>
        </authorList>
    </citation>
    <scope>NUCLEOTIDE SEQUENCE</scope>
    <source>
        <strain evidence="2">ChiGjej5B5-7349</strain>
    </source>
</reference>
<dbReference type="InterPro" id="IPR036928">
    <property type="entry name" value="AS_sf"/>
</dbReference>
<dbReference type="InterPro" id="IPR023631">
    <property type="entry name" value="Amidase_dom"/>
</dbReference>
<evidence type="ECO:0000313" key="3">
    <source>
        <dbReference type="Proteomes" id="UP000784435"/>
    </source>
</evidence>
<proteinExistence type="predicted"/>
<dbReference type="InterPro" id="IPR000120">
    <property type="entry name" value="Amidase"/>
</dbReference>
<accession>A0A921ME83</accession>
<sequence>MTSQTPAPAASAGAPAPTLADLSVEQLTDGFRRGGFTPVDVLDAVRERVEQCEPTLNALWWRDLGPDGGAARAAQDAAARWAAGAPLGPLDGVPVTVKENVAVRGVPMPGGHAAGDPQPAVQDAPITQRLREGGAVLFGVTVMPDWGMLSSGVSSRHGITRSPLDSGLTTGGSSSGAGAAAAAGYGPVHIGSDIGGSIRLPGTWLGLATLKPSFGRVPLDVPYLGRCAGPLARRMADVRVAMQVIGRPDARDVSELPPYTGDYSRALGAGEGTGGAFAGLRVGVHTSAGCGEETDPDVAAVTRATADALSDAGAQVVEIDPFMDEELLRDVDRFWRVRSWETYSALPVEEQRRILPHVAQWAQAGADVPGVDLLRCYHSIQRMRSVTIEATLGVDVVLSPVAPMAAFPAEQPMPFSDPTLPMQHIGFTVPYNMSEQPASTVHAGLTPDGRTVGVQIAGRRFDDAGVLTFSQRLEELLDVALPARTVGVQED</sequence>
<protein>
    <submittedName>
        <fullName evidence="2">Amidase</fullName>
        <ecNumber evidence="2">3.5.1.4</ecNumber>
    </submittedName>
</protein>
<dbReference type="EC" id="3.5.1.4" evidence="2"/>
<evidence type="ECO:0000259" key="1">
    <source>
        <dbReference type="Pfam" id="PF01425"/>
    </source>
</evidence>
<reference evidence="2" key="2">
    <citation type="submission" date="2021-09" db="EMBL/GenBank/DDBJ databases">
        <authorList>
            <person name="Gilroy R."/>
        </authorList>
    </citation>
    <scope>NUCLEOTIDE SEQUENCE</scope>
    <source>
        <strain evidence="2">ChiGjej5B5-7349</strain>
    </source>
</reference>
<feature type="domain" description="Amidase" evidence="1">
    <location>
        <begin position="41"/>
        <end position="467"/>
    </location>
</feature>
<dbReference type="EMBL" id="DYUK01000185">
    <property type="protein sequence ID" value="HJG80478.1"/>
    <property type="molecule type" value="Genomic_DNA"/>
</dbReference>
<dbReference type="PANTHER" id="PTHR11895:SF173">
    <property type="entry name" value="GLUTAMYL-TRNA AMIDOTRANSFERASE SUBUNIT A"/>
    <property type="match status" value="1"/>
</dbReference>
<comment type="caution">
    <text evidence="2">The sequence shown here is derived from an EMBL/GenBank/DDBJ whole genome shotgun (WGS) entry which is preliminary data.</text>
</comment>
<gene>
    <name evidence="2" type="ORF">K8V08_08710</name>
</gene>
<dbReference type="PANTHER" id="PTHR11895">
    <property type="entry name" value="TRANSAMIDASE"/>
    <property type="match status" value="1"/>
</dbReference>
<dbReference type="SUPFAM" id="SSF75304">
    <property type="entry name" value="Amidase signature (AS) enzymes"/>
    <property type="match status" value="1"/>
</dbReference>
<dbReference type="NCBIfam" id="NF005450">
    <property type="entry name" value="PRK07042.1"/>
    <property type="match status" value="1"/>
</dbReference>
<organism evidence="2 3">
    <name type="scientific">Brevibacterium senegalense</name>
    <dbReference type="NCBI Taxonomy" id="1033736"/>
    <lineage>
        <taxon>Bacteria</taxon>
        <taxon>Bacillati</taxon>
        <taxon>Actinomycetota</taxon>
        <taxon>Actinomycetes</taxon>
        <taxon>Micrococcales</taxon>
        <taxon>Brevibacteriaceae</taxon>
        <taxon>Brevibacterium</taxon>
    </lineage>
</organism>